<reference evidence="4" key="1">
    <citation type="journal article" date="2014" name="Int. J. Syst. Evol. Microbiol.">
        <title>Complete genome sequence of Corynebacterium casei LMG S-19264T (=DSM 44701T), isolated from a smear-ripened cheese.</title>
        <authorList>
            <consortium name="US DOE Joint Genome Institute (JGI-PGF)"/>
            <person name="Walter F."/>
            <person name="Albersmeier A."/>
            <person name="Kalinowski J."/>
            <person name="Ruckert C."/>
        </authorList>
    </citation>
    <scope>NUCLEOTIDE SEQUENCE</scope>
    <source>
        <strain evidence="4">KCTC 12988</strain>
    </source>
</reference>
<evidence type="ECO:0000256" key="1">
    <source>
        <dbReference type="ARBA" id="ARBA00022801"/>
    </source>
</evidence>
<dbReference type="Gene3D" id="3.30.450.40">
    <property type="match status" value="1"/>
</dbReference>
<dbReference type="Pfam" id="PF01590">
    <property type="entry name" value="GAF"/>
    <property type="match status" value="1"/>
</dbReference>
<dbReference type="InterPro" id="IPR029016">
    <property type="entry name" value="GAF-like_dom_sf"/>
</dbReference>
<dbReference type="InterPro" id="IPR036457">
    <property type="entry name" value="PPM-type-like_dom_sf"/>
</dbReference>
<dbReference type="SMART" id="SM00065">
    <property type="entry name" value="GAF"/>
    <property type="match status" value="1"/>
</dbReference>
<dbReference type="Gene3D" id="3.60.40.10">
    <property type="entry name" value="PPM-type phosphatase domain"/>
    <property type="match status" value="1"/>
</dbReference>
<dbReference type="Proteomes" id="UP000644507">
    <property type="component" value="Unassembled WGS sequence"/>
</dbReference>
<dbReference type="InterPro" id="IPR052016">
    <property type="entry name" value="Bact_Sigma-Reg"/>
</dbReference>
<organism evidence="4 5">
    <name type="scientific">Roseibacillus persicicus</name>
    <dbReference type="NCBI Taxonomy" id="454148"/>
    <lineage>
        <taxon>Bacteria</taxon>
        <taxon>Pseudomonadati</taxon>
        <taxon>Verrucomicrobiota</taxon>
        <taxon>Verrucomicrobiia</taxon>
        <taxon>Verrucomicrobiales</taxon>
        <taxon>Verrucomicrobiaceae</taxon>
        <taxon>Roseibacillus</taxon>
    </lineage>
</organism>
<evidence type="ECO:0008006" key="6">
    <source>
        <dbReference type="Google" id="ProtNLM"/>
    </source>
</evidence>
<gene>
    <name evidence="4" type="ORF">GCM10007100_34370</name>
</gene>
<evidence type="ECO:0000313" key="4">
    <source>
        <dbReference type="EMBL" id="GHC63902.1"/>
    </source>
</evidence>
<dbReference type="PANTHER" id="PTHR43156">
    <property type="entry name" value="STAGE II SPORULATION PROTEIN E-RELATED"/>
    <property type="match status" value="1"/>
</dbReference>
<evidence type="ECO:0000313" key="5">
    <source>
        <dbReference type="Proteomes" id="UP000644507"/>
    </source>
</evidence>
<dbReference type="InterPro" id="IPR003018">
    <property type="entry name" value="GAF"/>
</dbReference>
<keyword evidence="1" id="KW-0378">Hydrolase</keyword>
<sequence length="419" mass="46090">MFDFLHHLGESIAEERSLAHLYRTIVEGIEEVLNADGAALYLLNDEEFSPGHLSKTCPALITVPKEARLEGEEATRKWLRLGRVPREGEFLDTVLDEVAGCRWARGEQPLPDGIEDYFGVPLSHAGKVFGVLSAVRKDRRFSSNDWDIFRSAAEQSAFGLGNALLHREVQEKRRMDDELRTAQEVQKVLLPDRNPDWPGYRVRGINFAARLISGDYFDFVDLADERHGVVIADVSGKGVAAGLVMASCRSALRAHALVANSPSETLAALNRQVFADVREDMFVSAAYAQLENGTGKITLARAGHDAPLLYRKEEGTVEVVKPGGLALGIDRGPVFERVLKELEIEMNSGDVLLFYTDGVNEAENTKGQEFGKERLRERFAALAVNGAEGVVGGLPAELKDFAGSHPQIDDITLVAIERI</sequence>
<name>A0A918TVN4_9BACT</name>
<feature type="domain" description="GAF" evidence="2">
    <location>
        <begin position="17"/>
        <end position="170"/>
    </location>
</feature>
<evidence type="ECO:0000259" key="2">
    <source>
        <dbReference type="SMART" id="SM00065"/>
    </source>
</evidence>
<dbReference type="SUPFAM" id="SSF81606">
    <property type="entry name" value="PP2C-like"/>
    <property type="match status" value="1"/>
</dbReference>
<dbReference type="EMBL" id="BMXI01000017">
    <property type="protein sequence ID" value="GHC63902.1"/>
    <property type="molecule type" value="Genomic_DNA"/>
</dbReference>
<evidence type="ECO:0000259" key="3">
    <source>
        <dbReference type="SMART" id="SM00331"/>
    </source>
</evidence>
<dbReference type="Pfam" id="PF07228">
    <property type="entry name" value="SpoIIE"/>
    <property type="match status" value="1"/>
</dbReference>
<dbReference type="PANTHER" id="PTHR43156:SF2">
    <property type="entry name" value="STAGE II SPORULATION PROTEIN E"/>
    <property type="match status" value="1"/>
</dbReference>
<dbReference type="SUPFAM" id="SSF55781">
    <property type="entry name" value="GAF domain-like"/>
    <property type="match status" value="1"/>
</dbReference>
<reference evidence="4" key="2">
    <citation type="submission" date="2020-09" db="EMBL/GenBank/DDBJ databases">
        <authorList>
            <person name="Sun Q."/>
            <person name="Kim S."/>
        </authorList>
    </citation>
    <scope>NUCLEOTIDE SEQUENCE</scope>
    <source>
        <strain evidence="4">KCTC 12988</strain>
    </source>
</reference>
<dbReference type="GO" id="GO:0016791">
    <property type="term" value="F:phosphatase activity"/>
    <property type="evidence" value="ECO:0007669"/>
    <property type="project" value="TreeGrafter"/>
</dbReference>
<keyword evidence="5" id="KW-1185">Reference proteome</keyword>
<protein>
    <recommendedName>
        <fullName evidence="6">PPM-type phosphatase domain-containing protein</fullName>
    </recommendedName>
</protein>
<dbReference type="SMART" id="SM00331">
    <property type="entry name" value="PP2C_SIG"/>
    <property type="match status" value="1"/>
</dbReference>
<proteinExistence type="predicted"/>
<dbReference type="AlphaFoldDB" id="A0A918TVN4"/>
<dbReference type="InterPro" id="IPR001932">
    <property type="entry name" value="PPM-type_phosphatase-like_dom"/>
</dbReference>
<accession>A0A918TVN4</accession>
<comment type="caution">
    <text evidence="4">The sequence shown here is derived from an EMBL/GenBank/DDBJ whole genome shotgun (WGS) entry which is preliminary data.</text>
</comment>
<feature type="domain" description="PPM-type phosphatase" evidence="3">
    <location>
        <begin position="197"/>
        <end position="418"/>
    </location>
</feature>